<dbReference type="InterPro" id="IPR051908">
    <property type="entry name" value="Ribosomal_N-acetyltransferase"/>
</dbReference>
<name>A0ABU2CVM1_9MICO</name>
<dbReference type="InterPro" id="IPR016181">
    <property type="entry name" value="Acyl_CoA_acyltransferase"/>
</dbReference>
<sequence length="194" mass="20946">MVQLVPHTVVPGALAGLPQPTLPLGDGIELRPWSDGDAPVVHAAYTDPDIQRWHVRGIDSLDEARALIAAWRRAWSQEQRLEWAVAGADGAALGRLALKDLVLFDGVAEIAYWTVPAARGRGLAPRAVDAATRWAFRVGFRRLQLEHSTRNPASCRVAEKAGFGAEGTRRGAALHADGHHDMHLHSRLADVGTG</sequence>
<dbReference type="InterPro" id="IPR000182">
    <property type="entry name" value="GNAT_dom"/>
</dbReference>
<evidence type="ECO:0000259" key="1">
    <source>
        <dbReference type="PROSITE" id="PS51186"/>
    </source>
</evidence>
<dbReference type="PANTHER" id="PTHR43441">
    <property type="entry name" value="RIBOSOMAL-PROTEIN-SERINE ACETYLTRANSFERASE"/>
    <property type="match status" value="1"/>
</dbReference>
<feature type="domain" description="N-acetyltransferase" evidence="1">
    <location>
        <begin position="28"/>
        <end position="187"/>
    </location>
</feature>
<organism evidence="2 3">
    <name type="scientific">Promicromonospora iranensis</name>
    <dbReference type="NCBI Taxonomy" id="1105144"/>
    <lineage>
        <taxon>Bacteria</taxon>
        <taxon>Bacillati</taxon>
        <taxon>Actinomycetota</taxon>
        <taxon>Actinomycetes</taxon>
        <taxon>Micrococcales</taxon>
        <taxon>Promicromonosporaceae</taxon>
        <taxon>Promicromonospora</taxon>
    </lineage>
</organism>
<evidence type="ECO:0000313" key="2">
    <source>
        <dbReference type="EMBL" id="MDR7385385.1"/>
    </source>
</evidence>
<dbReference type="Gene3D" id="3.40.630.30">
    <property type="match status" value="1"/>
</dbReference>
<dbReference type="SUPFAM" id="SSF55729">
    <property type="entry name" value="Acyl-CoA N-acyltransferases (Nat)"/>
    <property type="match status" value="1"/>
</dbReference>
<dbReference type="PANTHER" id="PTHR43441:SF10">
    <property type="entry name" value="ACETYLTRANSFERASE"/>
    <property type="match status" value="1"/>
</dbReference>
<protein>
    <submittedName>
        <fullName evidence="2">RimJ/RimL family protein N-acetyltransferase</fullName>
    </submittedName>
</protein>
<proteinExistence type="predicted"/>
<reference evidence="2 3" key="1">
    <citation type="submission" date="2023-07" db="EMBL/GenBank/DDBJ databases">
        <title>Sequencing the genomes of 1000 actinobacteria strains.</title>
        <authorList>
            <person name="Klenk H.-P."/>
        </authorList>
    </citation>
    <scope>NUCLEOTIDE SEQUENCE [LARGE SCALE GENOMIC DNA]</scope>
    <source>
        <strain evidence="2 3">DSM 45554</strain>
    </source>
</reference>
<dbReference type="PROSITE" id="PS51186">
    <property type="entry name" value="GNAT"/>
    <property type="match status" value="1"/>
</dbReference>
<gene>
    <name evidence="2" type="ORF">J2S48_004900</name>
</gene>
<dbReference type="EMBL" id="JAVDYE010000001">
    <property type="protein sequence ID" value="MDR7385385.1"/>
    <property type="molecule type" value="Genomic_DNA"/>
</dbReference>
<evidence type="ECO:0000313" key="3">
    <source>
        <dbReference type="Proteomes" id="UP001183585"/>
    </source>
</evidence>
<dbReference type="Proteomes" id="UP001183585">
    <property type="component" value="Unassembled WGS sequence"/>
</dbReference>
<dbReference type="CDD" id="cd04301">
    <property type="entry name" value="NAT_SF"/>
    <property type="match status" value="1"/>
</dbReference>
<comment type="caution">
    <text evidence="2">The sequence shown here is derived from an EMBL/GenBank/DDBJ whole genome shotgun (WGS) entry which is preliminary data.</text>
</comment>
<dbReference type="Pfam" id="PF13302">
    <property type="entry name" value="Acetyltransf_3"/>
    <property type="match status" value="1"/>
</dbReference>
<dbReference type="RefSeq" id="WP_274995317.1">
    <property type="nucleotide sequence ID" value="NZ_JAJQQP010000009.1"/>
</dbReference>
<keyword evidence="3" id="KW-1185">Reference proteome</keyword>
<accession>A0ABU2CVM1</accession>